<keyword evidence="1" id="KW-0969">Cilium</keyword>
<dbReference type="Proteomes" id="UP000469708">
    <property type="component" value="Unassembled WGS sequence"/>
</dbReference>
<keyword evidence="1" id="KW-0966">Cell projection</keyword>
<comment type="caution">
    <text evidence="1">The sequence shown here is derived from an EMBL/GenBank/DDBJ whole genome shotgun (WGS) entry which is preliminary data.</text>
</comment>
<organism evidence="1 2">
    <name type="scientific">Escherichia coli</name>
    <dbReference type="NCBI Taxonomy" id="562"/>
    <lineage>
        <taxon>Bacteria</taxon>
        <taxon>Pseudomonadati</taxon>
        <taxon>Pseudomonadota</taxon>
        <taxon>Gammaproteobacteria</taxon>
        <taxon>Enterobacterales</taxon>
        <taxon>Enterobacteriaceae</taxon>
        <taxon>Escherichia</taxon>
    </lineage>
</organism>
<gene>
    <name evidence="1" type="ORF">G3V95_27745</name>
</gene>
<reference evidence="1 2" key="1">
    <citation type="submission" date="2020-02" db="EMBL/GenBank/DDBJ databases">
        <authorList>
            <person name="Subbiah M."/>
            <person name="Call D."/>
        </authorList>
    </citation>
    <scope>NUCLEOTIDE SEQUENCE [LARGE SCALE GENOMIC DNA]</scope>
    <source>
        <strain evidence="1 2">8375wC2</strain>
    </source>
</reference>
<protein>
    <submittedName>
        <fullName evidence="1">Flagellar biosynthesis protein flhA</fullName>
    </submittedName>
</protein>
<dbReference type="EMBL" id="JAAGYI010000280">
    <property type="protein sequence ID" value="NEM89162.1"/>
    <property type="molecule type" value="Genomic_DNA"/>
</dbReference>
<name>A0A8T6Q107_ECOLX</name>
<dbReference type="AlphaFoldDB" id="A0A8T6Q107"/>
<dbReference type="Gene3D" id="3.40.50.12790">
    <property type="entry name" value="FHIPEP family, domain 4"/>
    <property type="match status" value="1"/>
</dbReference>
<keyword evidence="1" id="KW-0282">Flagellum</keyword>
<accession>A0A8T6Q107</accession>
<sequence length="43" mass="4815">LLVPPQLRPLLARYARLFAPGLHVLSYNEVPDELELKIMGALS</sequence>
<proteinExistence type="predicted"/>
<evidence type="ECO:0000313" key="1">
    <source>
        <dbReference type="EMBL" id="NEM89162.1"/>
    </source>
</evidence>
<dbReference type="InterPro" id="IPR042196">
    <property type="entry name" value="FHIPEP_4"/>
</dbReference>
<feature type="non-terminal residue" evidence="1">
    <location>
        <position position="1"/>
    </location>
</feature>
<evidence type="ECO:0000313" key="2">
    <source>
        <dbReference type="Proteomes" id="UP000469708"/>
    </source>
</evidence>